<feature type="signal peptide" evidence="2">
    <location>
        <begin position="1"/>
        <end position="36"/>
    </location>
</feature>
<dbReference type="Proteomes" id="UP000541535">
    <property type="component" value="Unassembled WGS sequence"/>
</dbReference>
<organism evidence="3 4">
    <name type="scientific">Pseudoduganella violacea</name>
    <dbReference type="NCBI Taxonomy" id="1715466"/>
    <lineage>
        <taxon>Bacteria</taxon>
        <taxon>Pseudomonadati</taxon>
        <taxon>Pseudomonadota</taxon>
        <taxon>Betaproteobacteria</taxon>
        <taxon>Burkholderiales</taxon>
        <taxon>Oxalobacteraceae</taxon>
        <taxon>Telluria group</taxon>
        <taxon>Pseudoduganella</taxon>
    </lineage>
</organism>
<gene>
    <name evidence="3" type="ORF">FHS03_000886</name>
</gene>
<keyword evidence="1" id="KW-0175">Coiled coil</keyword>
<evidence type="ECO:0000256" key="2">
    <source>
        <dbReference type="SAM" id="SignalP"/>
    </source>
</evidence>
<evidence type="ECO:0000313" key="3">
    <source>
        <dbReference type="EMBL" id="MBB3117860.1"/>
    </source>
</evidence>
<keyword evidence="4" id="KW-1185">Reference proteome</keyword>
<reference evidence="3 4" key="1">
    <citation type="submission" date="2020-08" db="EMBL/GenBank/DDBJ databases">
        <title>Genomic Encyclopedia of Type Strains, Phase III (KMG-III): the genomes of soil and plant-associated and newly described type strains.</title>
        <authorList>
            <person name="Whitman W."/>
        </authorList>
    </citation>
    <scope>NUCLEOTIDE SEQUENCE [LARGE SCALE GENOMIC DNA]</scope>
    <source>
        <strain evidence="3 4">CECT 8897</strain>
    </source>
</reference>
<protein>
    <submittedName>
        <fullName evidence="3">Uncharacterized protein</fullName>
    </submittedName>
</protein>
<sequence length="669" mass="73117">MHLRSLTMAAQPRPMYALLAALAATSLLGCSGSSSHVEQPPPVVEQPKSAQLLRGEVTLGAPVAGAKVRILSGASEVGADTTIDNGSFALTTIPLTEQALKALRVEQQACIDAANILSCATLSASLEGAPLSGIAHVGVRSTLVDRLVRNKQMKRADAEKRVTSYLGLDEGILAQDMVDPNLFNPARFVSETFKEAQASGISLDKQIDALVDKLAADPTLQRKYTPLLALNPIVKTVGVELAKGAIGAIGGELAGKAMSLLGMSDDSMSRDLQEIKGQLADVNRRLDNMSRQLDVIETGMKQTLRRLEQIDIKLDDLARRQLAQRVLTQTTALVSYVEEVKNITMDLRRAGTQPLAIQASERKRLKTAIENLISKRSLISATLAGTAGNPSLIASVVDSEFPKPAILDMSKDVFFGPKVIDSIQNFVRYYDDINILSYYLLIEYYNALDQENGIRFASCPLTPVAGVNYKTQCTLFYELQTAREAYLQNGPQESLPVDGMFLVVNQSYAVLPNVIYPSQDFNYQIFGEYTGRGGQGAVNSTMDMKVYPSLSKAQQDEVRGLAKWYFMEPAAWFGLFIRYTPSGGNVRKIAVDRGAPESAFVTVTGDYAIWSLDTSRNNPWVRVSTNTGSADARERAFDNAKLVLWGQFNRKSDIEKYMGKVMAARFQIP</sequence>
<dbReference type="EMBL" id="JACHXD010000002">
    <property type="protein sequence ID" value="MBB3117860.1"/>
    <property type="molecule type" value="Genomic_DNA"/>
</dbReference>
<accession>A0A7W5FSL5</accession>
<dbReference type="RefSeq" id="WP_183439800.1">
    <property type="nucleotide sequence ID" value="NZ_JACHXD010000002.1"/>
</dbReference>
<name>A0A7W5FSL5_9BURK</name>
<keyword evidence="2" id="KW-0732">Signal</keyword>
<proteinExistence type="predicted"/>
<evidence type="ECO:0000313" key="4">
    <source>
        <dbReference type="Proteomes" id="UP000541535"/>
    </source>
</evidence>
<dbReference type="AlphaFoldDB" id="A0A7W5FSL5"/>
<feature type="coiled-coil region" evidence="1">
    <location>
        <begin position="272"/>
        <end position="320"/>
    </location>
</feature>
<feature type="chain" id="PRO_5030983141" evidence="2">
    <location>
        <begin position="37"/>
        <end position="669"/>
    </location>
</feature>
<comment type="caution">
    <text evidence="3">The sequence shown here is derived from an EMBL/GenBank/DDBJ whole genome shotgun (WGS) entry which is preliminary data.</text>
</comment>
<dbReference type="PROSITE" id="PS51257">
    <property type="entry name" value="PROKAR_LIPOPROTEIN"/>
    <property type="match status" value="1"/>
</dbReference>
<evidence type="ECO:0000256" key="1">
    <source>
        <dbReference type="SAM" id="Coils"/>
    </source>
</evidence>